<sequence>MNISRAGFFRELPHGLPDGESLRDAVTAGRSEPSGGQKEKLADYLWGNTVLAATASLVDDVLDPALKAVAPLEMITDGAWVWPRDLAYYVETYDAVVPLPFVLHIELRGWQQPYLSPDELTQVEAALLNPSGT</sequence>
<dbReference type="Proteomes" id="UP001138997">
    <property type="component" value="Unassembled WGS sequence"/>
</dbReference>
<keyword evidence="2" id="KW-1185">Reference proteome</keyword>
<comment type="caution">
    <text evidence="1">The sequence shown here is derived from an EMBL/GenBank/DDBJ whole genome shotgun (WGS) entry which is preliminary data.</text>
</comment>
<organism evidence="1 2">
    <name type="scientific">Kineosporia babensis</name>
    <dbReference type="NCBI Taxonomy" id="499548"/>
    <lineage>
        <taxon>Bacteria</taxon>
        <taxon>Bacillati</taxon>
        <taxon>Actinomycetota</taxon>
        <taxon>Actinomycetes</taxon>
        <taxon>Kineosporiales</taxon>
        <taxon>Kineosporiaceae</taxon>
        <taxon>Kineosporia</taxon>
    </lineage>
</organism>
<proteinExistence type="predicted"/>
<dbReference type="RefSeq" id="WP_231440141.1">
    <property type="nucleotide sequence ID" value="NZ_JAJOMB010000003.1"/>
</dbReference>
<evidence type="ECO:0000313" key="1">
    <source>
        <dbReference type="EMBL" id="MCD5310965.1"/>
    </source>
</evidence>
<name>A0A9X1NC36_9ACTN</name>
<gene>
    <name evidence="1" type="ORF">LR394_08660</name>
</gene>
<dbReference type="AlphaFoldDB" id="A0A9X1NC36"/>
<dbReference type="EMBL" id="JAJOMB010000003">
    <property type="protein sequence ID" value="MCD5310965.1"/>
    <property type="molecule type" value="Genomic_DNA"/>
</dbReference>
<protein>
    <submittedName>
        <fullName evidence="1">Uncharacterized protein</fullName>
    </submittedName>
</protein>
<reference evidence="1" key="1">
    <citation type="submission" date="2021-11" db="EMBL/GenBank/DDBJ databases">
        <title>Streptomyces corallinus and Kineosporia corallina sp. nov., two new coral-derived marine actinobacteria.</title>
        <authorList>
            <person name="Buangrab K."/>
            <person name="Sutthacheep M."/>
            <person name="Yeemin T."/>
            <person name="Harunari E."/>
            <person name="Igarashi Y."/>
            <person name="Sripreechasak P."/>
            <person name="Kanchanasin P."/>
            <person name="Tanasupawat S."/>
            <person name="Phongsopitanun W."/>
        </authorList>
    </citation>
    <scope>NUCLEOTIDE SEQUENCE</scope>
    <source>
        <strain evidence="1">JCM 31032</strain>
    </source>
</reference>
<evidence type="ECO:0000313" key="2">
    <source>
        <dbReference type="Proteomes" id="UP001138997"/>
    </source>
</evidence>
<accession>A0A9X1NC36</accession>